<dbReference type="OrthoDB" id="3926908at2759"/>
<sequence>MTNAPLTPAEDEPTSPLIDYSPATVPYNEAFENELMNALLHAPELTPRTPLLPTPMVNPTTLPIPLSSKLRTYPSPLPGVRLTHPNGYYTGGPGPNPSTVAEFAKKFIEEYGIEDAGQLERVVEEKIREKMEEVKERMRDREEAVTRNRGVERELEDLKMQRAMELEVAEKIKGGNKR</sequence>
<name>A0A6A5U323_9PLEO</name>
<keyword evidence="1" id="KW-0175">Coiled coil</keyword>
<dbReference type="EMBL" id="ML976987">
    <property type="protein sequence ID" value="KAF1958359.1"/>
    <property type="molecule type" value="Genomic_DNA"/>
</dbReference>
<gene>
    <name evidence="3" type="ORF">CC80DRAFT_408795</name>
</gene>
<reference evidence="3" key="1">
    <citation type="journal article" date="2020" name="Stud. Mycol.">
        <title>101 Dothideomycetes genomes: a test case for predicting lifestyles and emergence of pathogens.</title>
        <authorList>
            <person name="Haridas S."/>
            <person name="Albert R."/>
            <person name="Binder M."/>
            <person name="Bloem J."/>
            <person name="Labutti K."/>
            <person name="Salamov A."/>
            <person name="Andreopoulos B."/>
            <person name="Baker S."/>
            <person name="Barry K."/>
            <person name="Bills G."/>
            <person name="Bluhm B."/>
            <person name="Cannon C."/>
            <person name="Castanera R."/>
            <person name="Culley D."/>
            <person name="Daum C."/>
            <person name="Ezra D."/>
            <person name="Gonzalez J."/>
            <person name="Henrissat B."/>
            <person name="Kuo A."/>
            <person name="Liang C."/>
            <person name="Lipzen A."/>
            <person name="Lutzoni F."/>
            <person name="Magnuson J."/>
            <person name="Mondo S."/>
            <person name="Nolan M."/>
            <person name="Ohm R."/>
            <person name="Pangilinan J."/>
            <person name="Park H.-J."/>
            <person name="Ramirez L."/>
            <person name="Alfaro M."/>
            <person name="Sun H."/>
            <person name="Tritt A."/>
            <person name="Yoshinaga Y."/>
            <person name="Zwiers L.-H."/>
            <person name="Turgeon B."/>
            <person name="Goodwin S."/>
            <person name="Spatafora J."/>
            <person name="Crous P."/>
            <person name="Grigoriev I."/>
        </authorList>
    </citation>
    <scope>NUCLEOTIDE SEQUENCE</scope>
    <source>
        <strain evidence="3">CBS 675.92</strain>
    </source>
</reference>
<accession>A0A6A5U323</accession>
<evidence type="ECO:0000313" key="3">
    <source>
        <dbReference type="EMBL" id="KAF1958359.1"/>
    </source>
</evidence>
<protein>
    <submittedName>
        <fullName evidence="3">Uncharacterized protein</fullName>
    </submittedName>
</protein>
<feature type="region of interest" description="Disordered" evidence="2">
    <location>
        <begin position="1"/>
        <end position="21"/>
    </location>
</feature>
<feature type="coiled-coil region" evidence="1">
    <location>
        <begin position="124"/>
        <end position="161"/>
    </location>
</feature>
<evidence type="ECO:0000313" key="4">
    <source>
        <dbReference type="Proteomes" id="UP000800035"/>
    </source>
</evidence>
<evidence type="ECO:0000256" key="2">
    <source>
        <dbReference type="SAM" id="MobiDB-lite"/>
    </source>
</evidence>
<dbReference type="Proteomes" id="UP000800035">
    <property type="component" value="Unassembled WGS sequence"/>
</dbReference>
<proteinExistence type="predicted"/>
<organism evidence="3 4">
    <name type="scientific">Byssothecium circinans</name>
    <dbReference type="NCBI Taxonomy" id="147558"/>
    <lineage>
        <taxon>Eukaryota</taxon>
        <taxon>Fungi</taxon>
        <taxon>Dikarya</taxon>
        <taxon>Ascomycota</taxon>
        <taxon>Pezizomycotina</taxon>
        <taxon>Dothideomycetes</taxon>
        <taxon>Pleosporomycetidae</taxon>
        <taxon>Pleosporales</taxon>
        <taxon>Massarineae</taxon>
        <taxon>Massarinaceae</taxon>
        <taxon>Byssothecium</taxon>
    </lineage>
</organism>
<keyword evidence="4" id="KW-1185">Reference proteome</keyword>
<evidence type="ECO:0000256" key="1">
    <source>
        <dbReference type="SAM" id="Coils"/>
    </source>
</evidence>
<dbReference type="AlphaFoldDB" id="A0A6A5U323"/>